<dbReference type="SMART" id="SM00406">
    <property type="entry name" value="IGv"/>
    <property type="match status" value="1"/>
</dbReference>
<evidence type="ECO:0000259" key="6">
    <source>
        <dbReference type="PROSITE" id="PS50835"/>
    </source>
</evidence>
<feature type="domain" description="Ig-like" evidence="6">
    <location>
        <begin position="1"/>
        <end position="100"/>
    </location>
</feature>
<dbReference type="SMART" id="SM00409">
    <property type="entry name" value="IG"/>
    <property type="match status" value="1"/>
</dbReference>
<evidence type="ECO:0000256" key="5">
    <source>
        <dbReference type="SAM" id="MobiDB-lite"/>
    </source>
</evidence>
<keyword evidence="8" id="KW-1185">Reference proteome</keyword>
<evidence type="ECO:0000256" key="2">
    <source>
        <dbReference type="ARBA" id="ARBA00022737"/>
    </source>
</evidence>
<evidence type="ECO:0000256" key="1">
    <source>
        <dbReference type="ARBA" id="ARBA00022729"/>
    </source>
</evidence>
<dbReference type="SMART" id="SM00408">
    <property type="entry name" value="IGc2"/>
    <property type="match status" value="1"/>
</dbReference>
<sequence>AAAGSTVELSCSAQGDPTPRVQWHKERGDLPWGRYVVVAGEVSHSWRGDEADGELVTHRHEVDREHTLRLYAVTSADAGTYVCTAQSQLGTAAATTLLHV</sequence>
<feature type="non-terminal residue" evidence="7">
    <location>
        <position position="100"/>
    </location>
</feature>
<dbReference type="PROSITE" id="PS50835">
    <property type="entry name" value="IG_LIKE"/>
    <property type="match status" value="1"/>
</dbReference>
<feature type="region of interest" description="Disordered" evidence="5">
    <location>
        <begin position="1"/>
        <end position="22"/>
    </location>
</feature>
<evidence type="ECO:0000256" key="4">
    <source>
        <dbReference type="ARBA" id="ARBA00023319"/>
    </source>
</evidence>
<dbReference type="EMBL" id="VZRZ01000913">
    <property type="protein sequence ID" value="NWW70738.1"/>
    <property type="molecule type" value="Genomic_DNA"/>
</dbReference>
<keyword evidence="4" id="KW-0393">Immunoglobulin domain</keyword>
<dbReference type="InterPro" id="IPR051170">
    <property type="entry name" value="Neural/epithelial_adhesion"/>
</dbReference>
<dbReference type="InterPro" id="IPR013098">
    <property type="entry name" value="Ig_I-set"/>
</dbReference>
<dbReference type="FunFam" id="2.60.40.10:FF:000032">
    <property type="entry name" value="palladin isoform X1"/>
    <property type="match status" value="1"/>
</dbReference>
<keyword evidence="3" id="KW-1015">Disulfide bond</keyword>
<evidence type="ECO:0000313" key="7">
    <source>
        <dbReference type="EMBL" id="NWW70738.1"/>
    </source>
</evidence>
<keyword evidence="2" id="KW-0677">Repeat</keyword>
<protein>
    <submittedName>
        <fullName evidence="7">ROBO2 protein</fullName>
    </submittedName>
</protein>
<dbReference type="InterPro" id="IPR003598">
    <property type="entry name" value="Ig_sub2"/>
</dbReference>
<dbReference type="OrthoDB" id="428111at2759"/>
<dbReference type="InterPro" id="IPR003599">
    <property type="entry name" value="Ig_sub"/>
</dbReference>
<dbReference type="InterPro" id="IPR036179">
    <property type="entry name" value="Ig-like_dom_sf"/>
</dbReference>
<organism evidence="7 8">
    <name type="scientific">Climacteris rufus</name>
    <name type="common">rufous treecreeper</name>
    <dbReference type="NCBI Taxonomy" id="47695"/>
    <lineage>
        <taxon>Eukaryota</taxon>
        <taxon>Metazoa</taxon>
        <taxon>Chordata</taxon>
        <taxon>Craniata</taxon>
        <taxon>Vertebrata</taxon>
        <taxon>Euteleostomi</taxon>
        <taxon>Archelosauria</taxon>
        <taxon>Archosauria</taxon>
        <taxon>Dinosauria</taxon>
        <taxon>Saurischia</taxon>
        <taxon>Theropoda</taxon>
        <taxon>Coelurosauria</taxon>
        <taxon>Aves</taxon>
        <taxon>Neognathae</taxon>
        <taxon>Neoaves</taxon>
        <taxon>Telluraves</taxon>
        <taxon>Australaves</taxon>
        <taxon>Passeriformes</taxon>
        <taxon>Climacteridae</taxon>
        <taxon>Climacteris</taxon>
    </lineage>
</organism>
<comment type="caution">
    <text evidence="7">The sequence shown here is derived from an EMBL/GenBank/DDBJ whole genome shotgun (WGS) entry which is preliminary data.</text>
</comment>
<dbReference type="InterPro" id="IPR007110">
    <property type="entry name" value="Ig-like_dom"/>
</dbReference>
<dbReference type="InterPro" id="IPR013106">
    <property type="entry name" value="Ig_V-set"/>
</dbReference>
<feature type="non-terminal residue" evidence="7">
    <location>
        <position position="1"/>
    </location>
</feature>
<name>A0A7K6QAT9_9PASS</name>
<dbReference type="PANTHER" id="PTHR12231">
    <property type="entry name" value="CTX-RELATED TYPE I TRANSMEMBRANE PROTEIN"/>
    <property type="match status" value="1"/>
</dbReference>
<dbReference type="InterPro" id="IPR013783">
    <property type="entry name" value="Ig-like_fold"/>
</dbReference>
<reference evidence="7 8" key="1">
    <citation type="submission" date="2019-09" db="EMBL/GenBank/DDBJ databases">
        <title>Bird 10,000 Genomes (B10K) Project - Family phase.</title>
        <authorList>
            <person name="Zhang G."/>
        </authorList>
    </citation>
    <scope>NUCLEOTIDE SEQUENCE [LARGE SCALE GENOMIC DNA]</scope>
    <source>
        <strain evidence="7">B10K-DU-029-53</strain>
    </source>
</reference>
<proteinExistence type="predicted"/>
<gene>
    <name evidence="7" type="primary">Robo2_1</name>
    <name evidence="7" type="ORF">CLIRUF_R15144</name>
</gene>
<dbReference type="Pfam" id="PF07679">
    <property type="entry name" value="I-set"/>
    <property type="match status" value="1"/>
</dbReference>
<evidence type="ECO:0000313" key="8">
    <source>
        <dbReference type="Proteomes" id="UP000580879"/>
    </source>
</evidence>
<dbReference type="Gene3D" id="2.60.40.10">
    <property type="entry name" value="Immunoglobulins"/>
    <property type="match status" value="1"/>
</dbReference>
<evidence type="ECO:0000256" key="3">
    <source>
        <dbReference type="ARBA" id="ARBA00023157"/>
    </source>
</evidence>
<accession>A0A7K6QAT9</accession>
<dbReference type="SUPFAM" id="SSF48726">
    <property type="entry name" value="Immunoglobulin"/>
    <property type="match status" value="1"/>
</dbReference>
<dbReference type="Proteomes" id="UP000580879">
    <property type="component" value="Unassembled WGS sequence"/>
</dbReference>
<dbReference type="AlphaFoldDB" id="A0A7K6QAT9"/>
<keyword evidence="1" id="KW-0732">Signal</keyword>